<dbReference type="InterPro" id="IPR021254">
    <property type="entry name" value="DUF2806"/>
</dbReference>
<dbReference type="Proteomes" id="UP000005939">
    <property type="component" value="Unassembled WGS sequence"/>
</dbReference>
<dbReference type="EMBL" id="AGFR01000003">
    <property type="protein sequence ID" value="EHD14508.1"/>
    <property type="molecule type" value="Genomic_DNA"/>
</dbReference>
<proteinExistence type="predicted"/>
<reference evidence="1 2" key="1">
    <citation type="submission" date="2011-10" db="EMBL/GenBank/DDBJ databases">
        <title>Genome Sequence of Commensalibacter intestini A911, isolated from Drosophila gut.</title>
        <authorList>
            <person name="Lee W.-J."/>
            <person name="Kim E.-K."/>
        </authorList>
    </citation>
    <scope>NUCLEOTIDE SEQUENCE [LARGE SCALE GENOMIC DNA]</scope>
    <source>
        <strain evidence="1 2">A911</strain>
    </source>
</reference>
<sequence length="292" mass="33940">MAVQIEKRINLLKQDTTNTNIDINALERIVNQDLKSIDLEEKIKKEPYLEYTKHIHHHLTDNIMRKEFQKEVNFAKAIDIAAGILSQDESEPPKEQVEQDWLCRFREVASNTTTEEIQQLWGRILAGEIKSPGKHSLRTLEFIKNLSQKEAKQIEKLFSFVIDDNAIMKGLEFGSRYGNDVLNSKLSYEHLYDMQSLGVITGVGWVLGVEVKPTYDKEVKYYRICFKTCNCLWGSYIFKHNNSDAQLTFDSYKLTKLGEELYDLCHVEIDGDYLNYVVKVMEEQGFKKVPKI</sequence>
<gene>
    <name evidence="1" type="ORF">CIN_04400</name>
</gene>
<comment type="caution">
    <text evidence="1">The sequence shown here is derived from an EMBL/GenBank/DDBJ whole genome shotgun (WGS) entry which is preliminary data.</text>
</comment>
<dbReference type="AlphaFoldDB" id="G6EYC0"/>
<protein>
    <recommendedName>
        <fullName evidence="3">DUF2806 domain-containing protein</fullName>
    </recommendedName>
</protein>
<dbReference type="Pfam" id="PF10987">
    <property type="entry name" value="DUF2806"/>
    <property type="match status" value="1"/>
</dbReference>
<name>G6EYC0_9PROT</name>
<evidence type="ECO:0008006" key="3">
    <source>
        <dbReference type="Google" id="ProtNLM"/>
    </source>
</evidence>
<evidence type="ECO:0000313" key="1">
    <source>
        <dbReference type="EMBL" id="EHD14508.1"/>
    </source>
</evidence>
<organism evidence="1 2">
    <name type="scientific">Commensalibacter intestini A911</name>
    <dbReference type="NCBI Taxonomy" id="1088868"/>
    <lineage>
        <taxon>Bacteria</taxon>
        <taxon>Pseudomonadati</taxon>
        <taxon>Pseudomonadota</taxon>
        <taxon>Alphaproteobacteria</taxon>
        <taxon>Acetobacterales</taxon>
        <taxon>Acetobacteraceae</taxon>
    </lineage>
</organism>
<accession>G6EYC0</accession>
<evidence type="ECO:0000313" key="2">
    <source>
        <dbReference type="Proteomes" id="UP000005939"/>
    </source>
</evidence>
<dbReference type="PATRIC" id="fig|1088868.3.peg.441"/>